<keyword evidence="3" id="KW-1185">Reference proteome</keyword>
<dbReference type="Proteomes" id="UP001500280">
    <property type="component" value="Unassembled WGS sequence"/>
</dbReference>
<feature type="region of interest" description="Disordered" evidence="1">
    <location>
        <begin position="86"/>
        <end position="143"/>
    </location>
</feature>
<evidence type="ECO:0000313" key="3">
    <source>
        <dbReference type="Proteomes" id="UP001500280"/>
    </source>
</evidence>
<evidence type="ECO:0000313" key="2">
    <source>
        <dbReference type="EMBL" id="GAA1719292.1"/>
    </source>
</evidence>
<reference evidence="2 3" key="1">
    <citation type="journal article" date="2019" name="Int. J. Syst. Evol. Microbiol.">
        <title>The Global Catalogue of Microorganisms (GCM) 10K type strain sequencing project: providing services to taxonomists for standard genome sequencing and annotation.</title>
        <authorList>
            <consortium name="The Broad Institute Genomics Platform"/>
            <consortium name="The Broad Institute Genome Sequencing Center for Infectious Disease"/>
            <person name="Wu L."/>
            <person name="Ma J."/>
        </authorList>
    </citation>
    <scope>NUCLEOTIDE SEQUENCE [LARGE SCALE GENOMIC DNA]</scope>
    <source>
        <strain evidence="2 3">JCM 14307</strain>
    </source>
</reference>
<protein>
    <submittedName>
        <fullName evidence="2">Uncharacterized protein</fullName>
    </submittedName>
</protein>
<comment type="caution">
    <text evidence="2">The sequence shown here is derived from an EMBL/GenBank/DDBJ whole genome shotgun (WGS) entry which is preliminary data.</text>
</comment>
<accession>A0ABN2J715</accession>
<evidence type="ECO:0000256" key="1">
    <source>
        <dbReference type="SAM" id="MobiDB-lite"/>
    </source>
</evidence>
<dbReference type="EMBL" id="BAAANF010000031">
    <property type="protein sequence ID" value="GAA1719292.1"/>
    <property type="molecule type" value="Genomic_DNA"/>
</dbReference>
<proteinExistence type="predicted"/>
<name>A0ABN2J715_9ACTN</name>
<gene>
    <name evidence="2" type="ORF">GCM10009745_80340</name>
</gene>
<organism evidence="2 3">
    <name type="scientific">Kribbella yunnanensis</name>
    <dbReference type="NCBI Taxonomy" id="190194"/>
    <lineage>
        <taxon>Bacteria</taxon>
        <taxon>Bacillati</taxon>
        <taxon>Actinomycetota</taxon>
        <taxon>Actinomycetes</taxon>
        <taxon>Propionibacteriales</taxon>
        <taxon>Kribbellaceae</taxon>
        <taxon>Kribbella</taxon>
    </lineage>
</organism>
<sequence length="143" mass="15459">MAGYLQHVTIRQRDTIAGAAMAKVFDMQGTSPAPTFGDLSPGRRTFLRALADHPGALNYNQFPGLSLERLLPAARLPEIGNALRRYTGLPPANKVDDRRQPRGWPPQRAGRGPTVGVRGILAKAGRVDRPTGKDIGSQVSRPI</sequence>